<name>A0ABV8XAV8_9GAMM</name>
<gene>
    <name evidence="2" type="ORF">ACFO0E_06105</name>
</gene>
<dbReference type="Pfam" id="PF13701">
    <property type="entry name" value="DDE_Tnp_1_4"/>
    <property type="match status" value="1"/>
</dbReference>
<dbReference type="InterPro" id="IPR025668">
    <property type="entry name" value="Tnp_DDE_dom"/>
</dbReference>
<keyword evidence="3" id="KW-1185">Reference proteome</keyword>
<dbReference type="RefSeq" id="WP_378111646.1">
    <property type="nucleotide sequence ID" value="NZ_JBHSEO010000037.1"/>
</dbReference>
<reference evidence="3" key="1">
    <citation type="journal article" date="2019" name="Int. J. Syst. Evol. Microbiol.">
        <title>The Global Catalogue of Microorganisms (GCM) 10K type strain sequencing project: providing services to taxonomists for standard genome sequencing and annotation.</title>
        <authorList>
            <consortium name="The Broad Institute Genomics Platform"/>
            <consortium name="The Broad Institute Genome Sequencing Center for Infectious Disease"/>
            <person name="Wu L."/>
            <person name="Ma J."/>
        </authorList>
    </citation>
    <scope>NUCLEOTIDE SEQUENCE [LARGE SCALE GENOMIC DNA]</scope>
    <source>
        <strain evidence="3">CCUG 49679</strain>
    </source>
</reference>
<evidence type="ECO:0000259" key="1">
    <source>
        <dbReference type="Pfam" id="PF13701"/>
    </source>
</evidence>
<protein>
    <submittedName>
        <fullName evidence="2">Transposase</fullName>
    </submittedName>
</protein>
<proteinExistence type="predicted"/>
<feature type="domain" description="Transposase DDE" evidence="1">
    <location>
        <begin position="35"/>
        <end position="126"/>
    </location>
</feature>
<dbReference type="Proteomes" id="UP001596015">
    <property type="component" value="Unassembled WGS sequence"/>
</dbReference>
<dbReference type="EMBL" id="JBHSEO010000037">
    <property type="protein sequence ID" value="MFC4415985.1"/>
    <property type="molecule type" value="Genomic_DNA"/>
</dbReference>
<organism evidence="2 3">
    <name type="scientific">Chromohalobacter beijerinckii</name>
    <dbReference type="NCBI Taxonomy" id="86179"/>
    <lineage>
        <taxon>Bacteria</taxon>
        <taxon>Pseudomonadati</taxon>
        <taxon>Pseudomonadota</taxon>
        <taxon>Gammaproteobacteria</taxon>
        <taxon>Oceanospirillales</taxon>
        <taxon>Halomonadaceae</taxon>
        <taxon>Chromohalobacter</taxon>
    </lineage>
</organism>
<sequence length="129" mass="14832">GLANATGSLRRGAQEIGRRSEHPSIALHLELETADQQLSLFADRTSSTHWWANQWRLILSGFAYTLFERLRTYLKHTPFARMSPSNLRLKLIKVGAVIIRNTRRIRVLMSDSYPYKTALSDLVRRLVPN</sequence>
<evidence type="ECO:0000313" key="2">
    <source>
        <dbReference type="EMBL" id="MFC4415985.1"/>
    </source>
</evidence>
<evidence type="ECO:0000313" key="3">
    <source>
        <dbReference type="Proteomes" id="UP001596015"/>
    </source>
</evidence>
<feature type="non-terminal residue" evidence="2">
    <location>
        <position position="1"/>
    </location>
</feature>
<accession>A0ABV8XAV8</accession>
<comment type="caution">
    <text evidence="2">The sequence shown here is derived from an EMBL/GenBank/DDBJ whole genome shotgun (WGS) entry which is preliminary data.</text>
</comment>